<organism evidence="2 3">
    <name type="scientific">[Eubacterium] siraeum</name>
    <dbReference type="NCBI Taxonomy" id="39492"/>
    <lineage>
        <taxon>Bacteria</taxon>
        <taxon>Bacillati</taxon>
        <taxon>Bacillota</taxon>
        <taxon>Clostridia</taxon>
        <taxon>Eubacteriales</taxon>
        <taxon>Oscillospiraceae</taxon>
        <taxon>Oscillospiraceae incertae sedis</taxon>
    </lineage>
</organism>
<name>A0AAW6D2U7_9FIRM</name>
<evidence type="ECO:0000313" key="3">
    <source>
        <dbReference type="Proteomes" id="UP001210809"/>
    </source>
</evidence>
<feature type="signal peptide" evidence="1">
    <location>
        <begin position="1"/>
        <end position="23"/>
    </location>
</feature>
<sequence>MKKIVSILLIFSVIIALCLNVSAASVYDVGSFTKTSYLSITNGQATCKSSYSESNGNTASVKITQSLEKHSFLWFWDTVGGEWTTNSKKSSVSFTNYKSGLASGTYRVKSVFTVTTTSGQTETVTVYSAEKTIS</sequence>
<reference evidence="2" key="1">
    <citation type="submission" date="2023-01" db="EMBL/GenBank/DDBJ databases">
        <title>Human gut microbiome strain richness.</title>
        <authorList>
            <person name="Chen-Liaw A."/>
        </authorList>
    </citation>
    <scope>NUCLEOTIDE SEQUENCE</scope>
    <source>
        <strain evidence="2">1001283st1_G1_1001283B150217_161031</strain>
    </source>
</reference>
<protein>
    <submittedName>
        <fullName evidence="2">Uncharacterized protein</fullName>
    </submittedName>
</protein>
<dbReference type="AlphaFoldDB" id="A0AAW6D2U7"/>
<comment type="caution">
    <text evidence="2">The sequence shown here is derived from an EMBL/GenBank/DDBJ whole genome shotgun (WGS) entry which is preliminary data.</text>
</comment>
<evidence type="ECO:0000256" key="1">
    <source>
        <dbReference type="SAM" id="SignalP"/>
    </source>
</evidence>
<evidence type="ECO:0000313" key="2">
    <source>
        <dbReference type="EMBL" id="MDB8004459.1"/>
    </source>
</evidence>
<keyword evidence="1" id="KW-0732">Signal</keyword>
<proteinExistence type="predicted"/>
<accession>A0AAW6D2U7</accession>
<dbReference type="Proteomes" id="UP001210809">
    <property type="component" value="Unassembled WGS sequence"/>
</dbReference>
<gene>
    <name evidence="2" type="ORF">PNE09_10340</name>
</gene>
<feature type="chain" id="PRO_5043543439" evidence="1">
    <location>
        <begin position="24"/>
        <end position="134"/>
    </location>
</feature>
<dbReference type="EMBL" id="JAQLXW010000015">
    <property type="protein sequence ID" value="MDB8004459.1"/>
    <property type="molecule type" value="Genomic_DNA"/>
</dbReference>